<dbReference type="Gene3D" id="1.10.287.380">
    <property type="entry name" value="Valyl-tRNA synthetase, C-terminal domain"/>
    <property type="match status" value="1"/>
</dbReference>
<feature type="region of interest" description="Disordered" evidence="4">
    <location>
        <begin position="517"/>
        <end position="536"/>
    </location>
</feature>
<dbReference type="GO" id="GO:0003677">
    <property type="term" value="F:DNA binding"/>
    <property type="evidence" value="ECO:0007669"/>
    <property type="project" value="InterPro"/>
</dbReference>
<protein>
    <submittedName>
        <fullName evidence="6">ABC transporter related protein</fullName>
    </submittedName>
</protein>
<dbReference type="SMART" id="SM00382">
    <property type="entry name" value="AAA"/>
    <property type="match status" value="2"/>
</dbReference>
<dbReference type="InterPro" id="IPR032524">
    <property type="entry name" value="ABC_tran_C"/>
</dbReference>
<dbReference type="SUPFAM" id="SSF52540">
    <property type="entry name" value="P-loop containing nucleoside triphosphate hydrolases"/>
    <property type="match status" value="2"/>
</dbReference>
<dbReference type="EMBL" id="CM001368">
    <property type="protein sequence ID" value="EHJ47612.1"/>
    <property type="molecule type" value="Genomic_DNA"/>
</dbReference>
<evidence type="ECO:0000259" key="5">
    <source>
        <dbReference type="PROSITE" id="PS50893"/>
    </source>
</evidence>
<dbReference type="RefSeq" id="WP_009181007.1">
    <property type="nucleotide sequence ID" value="NZ_CM001368.1"/>
</dbReference>
<organism evidence="6 7">
    <name type="scientific">Solidesulfovibrio carbinoliphilus subsp. oakridgensis</name>
    <dbReference type="NCBI Taxonomy" id="694327"/>
    <lineage>
        <taxon>Bacteria</taxon>
        <taxon>Pseudomonadati</taxon>
        <taxon>Thermodesulfobacteriota</taxon>
        <taxon>Desulfovibrionia</taxon>
        <taxon>Desulfovibrionales</taxon>
        <taxon>Desulfovibrionaceae</taxon>
        <taxon>Solidesulfovibrio</taxon>
    </lineage>
</organism>
<keyword evidence="7" id="KW-1185">Reference proteome</keyword>
<dbReference type="PROSITE" id="PS00211">
    <property type="entry name" value="ABC_TRANSPORTER_1"/>
    <property type="match status" value="2"/>
</dbReference>
<dbReference type="GO" id="GO:0016887">
    <property type="term" value="F:ATP hydrolysis activity"/>
    <property type="evidence" value="ECO:0007669"/>
    <property type="project" value="InterPro"/>
</dbReference>
<dbReference type="InterPro" id="IPR037118">
    <property type="entry name" value="Val-tRNA_synth_C_sf"/>
</dbReference>
<evidence type="ECO:0000256" key="2">
    <source>
        <dbReference type="ARBA" id="ARBA00022840"/>
    </source>
</evidence>
<dbReference type="STRING" id="694327.DFW101_1604"/>
<gene>
    <name evidence="6" type="ORF">DFW101_1604</name>
</gene>
<sequence length="611" mass="66114">MSTCVTLRNISKSFGIRKLFSGISLAVSDKERIGLVGPNGSGKSTLLKIMAGLVSADSGDRTLRQGVRLAYVAQEDTFESGRTVEQVLAGAAVAAFGRPADDPEQLARVSVTLGRLGFTDPAASVDALSGGWKKRLSVARSLITEPDVLLLDEPTNHLDLASILWLERFLAAAPFAFAVVSHDRFFLENVSSRTIELSPAYPEGYLDVAGPYSALLEAREAFLANQGALEQTLANKARREVEWLRRGPKARATKAKARIDAAGELLKELAATKARNREIARTAIDFSGTGRQTRRLLVGENLSKAYAGRTMFHDLDIVLSPGVRLGLTGPNGSGKSTLLRVLAGEEGPDGGKVATAPGLSVVIFDQKREQLDKDQILRHAFAPDADSVIYRGQPVHVVTWAKRFALRPEQLDLPVGLLSGGEQARVLIARLMLRPADVLLLDEPTNDLDIPTLEMLEESLLDFPGAVVVITHDRSLLDRVSTVILGLDGAGRSEVYADYAQWEEDFLARQKAEAKEAKAREAKAQPPKPKAGPGRKKLTFKDQREYDGMEAAIAAAEAAAQAAKEALEDPSVATDGHELARRLETFQAAEAEVERLYARWAELEALMSSLG</sequence>
<evidence type="ECO:0000256" key="4">
    <source>
        <dbReference type="SAM" id="MobiDB-lite"/>
    </source>
</evidence>
<keyword evidence="2" id="KW-0067">ATP-binding</keyword>
<keyword evidence="3" id="KW-0175">Coiled coil</keyword>
<dbReference type="Pfam" id="PF00005">
    <property type="entry name" value="ABC_tran"/>
    <property type="match status" value="2"/>
</dbReference>
<feature type="domain" description="ABC transporter" evidence="5">
    <location>
        <begin position="297"/>
        <end position="514"/>
    </location>
</feature>
<dbReference type="InterPro" id="IPR003593">
    <property type="entry name" value="AAA+_ATPase"/>
</dbReference>
<feature type="coiled-coil region" evidence="3">
    <location>
        <begin position="546"/>
        <end position="606"/>
    </location>
</feature>
<dbReference type="Gene3D" id="3.40.50.300">
    <property type="entry name" value="P-loop containing nucleotide triphosphate hydrolases"/>
    <property type="match status" value="2"/>
</dbReference>
<keyword evidence="1" id="KW-0547">Nucleotide-binding</keyword>
<dbReference type="PROSITE" id="PS50893">
    <property type="entry name" value="ABC_TRANSPORTER_2"/>
    <property type="match status" value="2"/>
</dbReference>
<dbReference type="CDD" id="cd03221">
    <property type="entry name" value="ABCF_EF-3"/>
    <property type="match status" value="2"/>
</dbReference>
<evidence type="ECO:0000313" key="7">
    <source>
        <dbReference type="Proteomes" id="UP000004662"/>
    </source>
</evidence>
<dbReference type="PANTHER" id="PTHR42855:SF1">
    <property type="entry name" value="ABC TRANSPORTER DOMAIN-CONTAINING PROTEIN"/>
    <property type="match status" value="1"/>
</dbReference>
<dbReference type="InterPro" id="IPR003439">
    <property type="entry name" value="ABC_transporter-like_ATP-bd"/>
</dbReference>
<dbReference type="InterPro" id="IPR017871">
    <property type="entry name" value="ABC_transporter-like_CS"/>
</dbReference>
<dbReference type="InterPro" id="IPR051309">
    <property type="entry name" value="ABCF_ATPase"/>
</dbReference>
<reference evidence="7" key="1">
    <citation type="journal article" date="2015" name="Genome Announc.">
        <title>High-Quality Draft Genome Sequence of Desulfovibrio carbinoliphilus FW-101-2B, an Organic Acid-Oxidizing Sulfate-Reducing Bacterium Isolated from Uranium(VI)-Contaminated Groundwater.</title>
        <authorList>
            <person name="Ramsay B.D."/>
            <person name="Hwang C."/>
            <person name="Woo H.L."/>
            <person name="Carroll S.L."/>
            <person name="Lucas S."/>
            <person name="Han J."/>
            <person name="Lapidus A.L."/>
            <person name="Cheng J.F."/>
            <person name="Goodwin L.A."/>
            <person name="Pitluck S."/>
            <person name="Peters L."/>
            <person name="Chertkov O."/>
            <person name="Held B."/>
            <person name="Detter J.C."/>
            <person name="Han C.S."/>
            <person name="Tapia R."/>
            <person name="Land M.L."/>
            <person name="Hauser L.J."/>
            <person name="Kyrpides N.C."/>
            <person name="Ivanova N.N."/>
            <person name="Mikhailova N."/>
            <person name="Pagani I."/>
            <person name="Woyke T."/>
            <person name="Arkin A.P."/>
            <person name="Dehal P."/>
            <person name="Chivian D."/>
            <person name="Criddle C.S."/>
            <person name="Wu W."/>
            <person name="Chakraborty R."/>
            <person name="Hazen T.C."/>
            <person name="Fields M.W."/>
        </authorList>
    </citation>
    <scope>NUCLEOTIDE SEQUENCE [LARGE SCALE GENOMIC DNA]</scope>
    <source>
        <strain evidence="7">FW-101-2B</strain>
    </source>
</reference>
<accession>G7Q6J9</accession>
<name>G7Q6J9_9BACT</name>
<proteinExistence type="predicted"/>
<dbReference type="AlphaFoldDB" id="G7Q6J9"/>
<dbReference type="Pfam" id="PF16326">
    <property type="entry name" value="ABC_tran_CTD"/>
    <property type="match status" value="1"/>
</dbReference>
<dbReference type="PANTHER" id="PTHR42855">
    <property type="entry name" value="ABC TRANSPORTER ATP-BINDING SUBUNIT"/>
    <property type="match status" value="1"/>
</dbReference>
<evidence type="ECO:0000256" key="1">
    <source>
        <dbReference type="ARBA" id="ARBA00022741"/>
    </source>
</evidence>
<dbReference type="GO" id="GO:0005524">
    <property type="term" value="F:ATP binding"/>
    <property type="evidence" value="ECO:0007669"/>
    <property type="project" value="UniProtKB-KW"/>
</dbReference>
<dbReference type="OrthoDB" id="9808609at2"/>
<feature type="domain" description="ABC transporter" evidence="5">
    <location>
        <begin position="5"/>
        <end position="224"/>
    </location>
</feature>
<evidence type="ECO:0000313" key="6">
    <source>
        <dbReference type="EMBL" id="EHJ47612.1"/>
    </source>
</evidence>
<dbReference type="InterPro" id="IPR027417">
    <property type="entry name" value="P-loop_NTPase"/>
</dbReference>
<dbReference type="HOGENOM" id="CLU_000604_36_0_7"/>
<dbReference type="eggNOG" id="COG0488">
    <property type="taxonomic scope" value="Bacteria"/>
</dbReference>
<dbReference type="Proteomes" id="UP000004662">
    <property type="component" value="Chromosome"/>
</dbReference>
<evidence type="ECO:0000256" key="3">
    <source>
        <dbReference type="SAM" id="Coils"/>
    </source>
</evidence>